<accession>A0AA96MH87</accession>
<dbReference type="InterPro" id="IPR029063">
    <property type="entry name" value="SAM-dependent_MTases_sf"/>
</dbReference>
<dbReference type="GO" id="GO:0008168">
    <property type="term" value="F:methyltransferase activity"/>
    <property type="evidence" value="ECO:0007669"/>
    <property type="project" value="TreeGrafter"/>
</dbReference>
<sequence length="309" mass="33999">MANPEIAPHLQFAQSNVANNTGMDALMEDVQKRGLQEENERLRDMHKTYTAAAGGKLTLAPIDFKKPGLRILDSATADGTWLQDVRKEAGDAANTQTYIGTDLVPELFPDQRPAGIEFVKQSITEPWPKEWHEFFDMVHQRQVLGFCGEFPIKQAVANLCALAKPGGWVELVELDVDQSVLGEATVAREFFRLLEQIWNLKGMGGNFGRNLKEWMEEAGLEDVEQSLLRSKVGAKAEPGMEDISINGSVGAGPMIVAMARTLPGLEGFTSEQLDTLPERAIKELKEKGAEFHSFAVRGRVPAGGLKPKN</sequence>
<dbReference type="Gene3D" id="3.40.50.150">
    <property type="entry name" value="Vaccinia Virus protein VP39"/>
    <property type="match status" value="1"/>
</dbReference>
<protein>
    <submittedName>
        <fullName evidence="1">CapG</fullName>
    </submittedName>
</protein>
<dbReference type="EMBL" id="OQ734853">
    <property type="protein sequence ID" value="WNS47922.1"/>
    <property type="molecule type" value="Genomic_DNA"/>
</dbReference>
<reference evidence="1" key="1">
    <citation type="journal article" date="2023" name="J. Am. Chem. Soc.">
        <title>Biosynthesis of AS2077715 and Funiculosin: Pathway Reconstitution and Identification of Enzymes that Form the All-cis Cyclopentanetetraol Moiety.</title>
        <authorList>
            <person name="Zhang Y."/>
            <person name="Go E.B."/>
            <person name="Perlatti B."/>
            <person name="Wu L."/>
            <person name="Bills G.F."/>
            <person name="Ohashi M."/>
            <person name="Tang Y."/>
        </authorList>
    </citation>
    <scope>NUCLEOTIDE SEQUENCE</scope>
    <source>
        <strain evidence="1">TTI-000886</strain>
    </source>
</reference>
<evidence type="ECO:0000313" key="1">
    <source>
        <dbReference type="EMBL" id="WNS47922.1"/>
    </source>
</evidence>
<organism evidence="1">
    <name type="scientific">Capnodium sp. TTI-000886</name>
    <dbReference type="NCBI Taxonomy" id="3078996"/>
    <lineage>
        <taxon>Eukaryota</taxon>
        <taxon>Fungi</taxon>
        <taxon>Dikarya</taxon>
        <taxon>Ascomycota</taxon>
        <taxon>Pezizomycotina</taxon>
        <taxon>Dothideomycetes</taxon>
        <taxon>Dothideomycetidae</taxon>
        <taxon>Capnodiales</taxon>
        <taxon>Capnodiaceae</taxon>
        <taxon>Capnodium</taxon>
    </lineage>
</organism>
<dbReference type="PANTHER" id="PTHR43591">
    <property type="entry name" value="METHYLTRANSFERASE"/>
    <property type="match status" value="1"/>
</dbReference>
<dbReference type="PANTHER" id="PTHR43591:SF105">
    <property type="entry name" value="METHYLTRANSFERASE DOMAIN-CONTAINING PROTEIN-RELATED"/>
    <property type="match status" value="1"/>
</dbReference>
<proteinExistence type="predicted"/>
<dbReference type="AlphaFoldDB" id="A0AA96MH87"/>
<name>A0AA96MH87_9PEZI</name>
<dbReference type="Pfam" id="PF13489">
    <property type="entry name" value="Methyltransf_23"/>
    <property type="match status" value="1"/>
</dbReference>
<gene>
    <name evidence="1" type="primary">capG</name>
</gene>
<dbReference type="SUPFAM" id="SSF53335">
    <property type="entry name" value="S-adenosyl-L-methionine-dependent methyltransferases"/>
    <property type="match status" value="1"/>
</dbReference>